<dbReference type="EMBL" id="QTSX02000736">
    <property type="protein sequence ID" value="KAJ9086001.1"/>
    <property type="molecule type" value="Genomic_DNA"/>
</dbReference>
<dbReference type="Proteomes" id="UP001165960">
    <property type="component" value="Unassembled WGS sequence"/>
</dbReference>
<reference evidence="1" key="1">
    <citation type="submission" date="2022-04" db="EMBL/GenBank/DDBJ databases">
        <title>Genome of the entomopathogenic fungus Entomophthora muscae.</title>
        <authorList>
            <person name="Elya C."/>
            <person name="Lovett B.R."/>
            <person name="Lee E."/>
            <person name="Macias A.M."/>
            <person name="Hajek A.E."/>
            <person name="De Bivort B.L."/>
            <person name="Kasson M.T."/>
            <person name="De Fine Licht H.H."/>
            <person name="Stajich J.E."/>
        </authorList>
    </citation>
    <scope>NUCLEOTIDE SEQUENCE</scope>
    <source>
        <strain evidence="1">Berkeley</strain>
    </source>
</reference>
<protein>
    <submittedName>
        <fullName evidence="1">Uncharacterized protein</fullName>
    </submittedName>
</protein>
<proteinExistence type="predicted"/>
<evidence type="ECO:0000313" key="2">
    <source>
        <dbReference type="Proteomes" id="UP001165960"/>
    </source>
</evidence>
<gene>
    <name evidence="1" type="ORF">DSO57_1008516</name>
</gene>
<keyword evidence="2" id="KW-1185">Reference proteome</keyword>
<name>A0ACC2UGY7_9FUNG</name>
<accession>A0ACC2UGY7</accession>
<evidence type="ECO:0000313" key="1">
    <source>
        <dbReference type="EMBL" id="KAJ9086001.1"/>
    </source>
</evidence>
<sequence length="112" mass="12912">MFFCHNTNHILTYDSIQAKYPVPYYRNELPPYSQCNKWCSLQGAHVLACGRRQCISPPLLTGFHECYEGTPMETSDIKRDCWFHQEEEIIDMNGLPIILDSKCAKLPIASLD</sequence>
<comment type="caution">
    <text evidence="1">The sequence shown here is derived from an EMBL/GenBank/DDBJ whole genome shotgun (WGS) entry which is preliminary data.</text>
</comment>
<organism evidence="1 2">
    <name type="scientific">Entomophthora muscae</name>
    <dbReference type="NCBI Taxonomy" id="34485"/>
    <lineage>
        <taxon>Eukaryota</taxon>
        <taxon>Fungi</taxon>
        <taxon>Fungi incertae sedis</taxon>
        <taxon>Zoopagomycota</taxon>
        <taxon>Entomophthoromycotina</taxon>
        <taxon>Entomophthoromycetes</taxon>
        <taxon>Entomophthorales</taxon>
        <taxon>Entomophthoraceae</taxon>
        <taxon>Entomophthora</taxon>
    </lineage>
</organism>